<feature type="compositionally biased region" description="Basic and acidic residues" evidence="9">
    <location>
        <begin position="37"/>
        <end position="51"/>
    </location>
</feature>
<dbReference type="Gene3D" id="1.10.472.100">
    <property type="entry name" value="Presenilin"/>
    <property type="match status" value="1"/>
</dbReference>
<keyword evidence="3 8" id="KW-0256">Endoplasmic reticulum</keyword>
<evidence type="ECO:0000256" key="5">
    <source>
        <dbReference type="ARBA" id="ARBA00022989"/>
    </source>
</evidence>
<dbReference type="PRINTS" id="PR01072">
    <property type="entry name" value="PRESENILIN"/>
</dbReference>
<dbReference type="GO" id="GO:0016485">
    <property type="term" value="P:protein processing"/>
    <property type="evidence" value="ECO:0007669"/>
    <property type="project" value="InterPro"/>
</dbReference>
<evidence type="ECO:0000313" key="10">
    <source>
        <dbReference type="EMBL" id="KAB7504646.1"/>
    </source>
</evidence>
<keyword evidence="4 8" id="KW-0914">Notch signaling pathway</keyword>
<dbReference type="Proteomes" id="UP000326759">
    <property type="component" value="Unassembled WGS sequence"/>
</dbReference>
<dbReference type="GO" id="GO:0034205">
    <property type="term" value="P:amyloid-beta formation"/>
    <property type="evidence" value="ECO:0007669"/>
    <property type="project" value="TreeGrafter"/>
</dbReference>
<evidence type="ECO:0000256" key="6">
    <source>
        <dbReference type="ARBA" id="ARBA00023034"/>
    </source>
</evidence>
<dbReference type="GO" id="GO:0006509">
    <property type="term" value="P:membrane protein ectodomain proteolysis"/>
    <property type="evidence" value="ECO:0007669"/>
    <property type="project" value="TreeGrafter"/>
</dbReference>
<evidence type="ECO:0000256" key="3">
    <source>
        <dbReference type="ARBA" id="ARBA00022824"/>
    </source>
</evidence>
<feature type="region of interest" description="Disordered" evidence="9">
    <location>
        <begin position="286"/>
        <end position="406"/>
    </location>
</feature>
<dbReference type="EC" id="3.4.23.-" evidence="8"/>
<organism evidence="10 11">
    <name type="scientific">Armadillidium nasatum</name>
    <dbReference type="NCBI Taxonomy" id="96803"/>
    <lineage>
        <taxon>Eukaryota</taxon>
        <taxon>Metazoa</taxon>
        <taxon>Ecdysozoa</taxon>
        <taxon>Arthropoda</taxon>
        <taxon>Crustacea</taxon>
        <taxon>Multicrustacea</taxon>
        <taxon>Malacostraca</taxon>
        <taxon>Eumalacostraca</taxon>
        <taxon>Peracarida</taxon>
        <taxon>Isopoda</taxon>
        <taxon>Oniscidea</taxon>
        <taxon>Crinocheta</taxon>
        <taxon>Armadillidiidae</taxon>
        <taxon>Armadillidium</taxon>
    </lineage>
</organism>
<feature type="transmembrane region" description="Helical" evidence="8">
    <location>
        <begin position="428"/>
        <end position="449"/>
    </location>
</feature>
<feature type="transmembrane region" description="Helical" evidence="8">
    <location>
        <begin position="209"/>
        <end position="225"/>
    </location>
</feature>
<feature type="compositionally biased region" description="Basic and acidic residues" evidence="9">
    <location>
        <begin position="364"/>
        <end position="377"/>
    </location>
</feature>
<dbReference type="GO" id="GO:0070765">
    <property type="term" value="C:gamma-secretase complex"/>
    <property type="evidence" value="ECO:0007669"/>
    <property type="project" value="TreeGrafter"/>
</dbReference>
<keyword evidence="2 8" id="KW-0812">Transmembrane</keyword>
<evidence type="ECO:0000256" key="1">
    <source>
        <dbReference type="ARBA" id="ARBA00008604"/>
    </source>
</evidence>
<comment type="similarity">
    <text evidence="1 8">Belongs to the peptidase A22A family.</text>
</comment>
<gene>
    <name evidence="10" type="primary">Psn</name>
    <name evidence="10" type="ORF">Anas_06712</name>
</gene>
<name>A0A5N5TDB0_9CRUS</name>
<dbReference type="GO" id="GO:0005789">
    <property type="term" value="C:endoplasmic reticulum membrane"/>
    <property type="evidence" value="ECO:0007669"/>
    <property type="project" value="UniProtKB-SubCell"/>
</dbReference>
<evidence type="ECO:0000256" key="9">
    <source>
        <dbReference type="SAM" id="MobiDB-lite"/>
    </source>
</evidence>
<feature type="compositionally biased region" description="Polar residues" evidence="9">
    <location>
        <begin position="7"/>
        <end position="18"/>
    </location>
</feature>
<evidence type="ECO:0000256" key="4">
    <source>
        <dbReference type="ARBA" id="ARBA00022976"/>
    </source>
</evidence>
<accession>A0A5N5TDB0</accession>
<dbReference type="PANTHER" id="PTHR10202:SF13">
    <property type="entry name" value="PRESENILIN HOMOLOG"/>
    <property type="match status" value="1"/>
</dbReference>
<dbReference type="GO" id="GO:0055074">
    <property type="term" value="P:calcium ion homeostasis"/>
    <property type="evidence" value="ECO:0007669"/>
    <property type="project" value="TreeGrafter"/>
</dbReference>
<keyword evidence="7 8" id="KW-0472">Membrane</keyword>
<keyword evidence="11" id="KW-1185">Reference proteome</keyword>
<evidence type="ECO:0000256" key="7">
    <source>
        <dbReference type="ARBA" id="ARBA00023136"/>
    </source>
</evidence>
<dbReference type="InterPro" id="IPR042524">
    <property type="entry name" value="Presenilin_C"/>
</dbReference>
<dbReference type="InterPro" id="IPR001108">
    <property type="entry name" value="Peptidase_A22A"/>
</dbReference>
<comment type="subcellular location">
    <subcellularLocation>
        <location evidence="8">Endoplasmic reticulum membrane</location>
        <topology evidence="8">Multi-pass membrane protein</topology>
    </subcellularLocation>
    <subcellularLocation>
        <location evidence="8">Golgi apparatus membrane</location>
        <topology evidence="8">Multi-pass membrane protein</topology>
    </subcellularLocation>
</comment>
<dbReference type="GO" id="GO:0000139">
    <property type="term" value="C:Golgi membrane"/>
    <property type="evidence" value="ECO:0007669"/>
    <property type="project" value="UniProtKB-SubCell"/>
</dbReference>
<comment type="subunit">
    <text evidence="8">Homodimer.</text>
</comment>
<keyword evidence="6 8" id="KW-0333">Golgi apparatus</keyword>
<evidence type="ECO:0000256" key="2">
    <source>
        <dbReference type="ARBA" id="ARBA00022692"/>
    </source>
</evidence>
<feature type="region of interest" description="Disordered" evidence="9">
    <location>
        <begin position="1"/>
        <end position="54"/>
    </location>
</feature>
<feature type="transmembrane region" description="Helical" evidence="8">
    <location>
        <begin position="231"/>
        <end position="250"/>
    </location>
</feature>
<dbReference type="GO" id="GO:0042500">
    <property type="term" value="F:aspartic endopeptidase activity, intramembrane cleaving"/>
    <property type="evidence" value="ECO:0007669"/>
    <property type="project" value="InterPro"/>
</dbReference>
<feature type="compositionally biased region" description="Polar residues" evidence="9">
    <location>
        <begin position="292"/>
        <end position="324"/>
    </location>
</feature>
<dbReference type="AlphaFoldDB" id="A0A5N5TDB0"/>
<evidence type="ECO:0000313" key="11">
    <source>
        <dbReference type="Proteomes" id="UP000326759"/>
    </source>
</evidence>
<comment type="function">
    <text evidence="8">Probable subunit of the gamma-secretase complex, an endoprotease complex that catalyzes the intramembrane cleavage of integral membrane proteins such as Notch receptors.</text>
</comment>
<comment type="domain">
    <text evidence="8">The PAL motif is required for normal active site conformation.</text>
</comment>
<dbReference type="PANTHER" id="PTHR10202">
    <property type="entry name" value="PRESENILIN"/>
    <property type="match status" value="1"/>
</dbReference>
<dbReference type="EMBL" id="SEYY01002684">
    <property type="protein sequence ID" value="KAB7504646.1"/>
    <property type="molecule type" value="Genomic_DNA"/>
</dbReference>
<dbReference type="InterPro" id="IPR006639">
    <property type="entry name" value="Preselin/SPP"/>
</dbReference>
<keyword evidence="5 8" id="KW-1133">Transmembrane helix</keyword>
<feature type="transmembrane region" description="Helical" evidence="8">
    <location>
        <begin position="455"/>
        <end position="475"/>
    </location>
</feature>
<feature type="transmembrane region" description="Helical" evidence="8">
    <location>
        <begin position="147"/>
        <end position="170"/>
    </location>
</feature>
<reference evidence="10 11" key="1">
    <citation type="journal article" date="2019" name="PLoS Biol.">
        <title>Sex chromosomes control vertical transmission of feminizing Wolbachia symbionts in an isopod.</title>
        <authorList>
            <person name="Becking T."/>
            <person name="Chebbi M.A."/>
            <person name="Giraud I."/>
            <person name="Moumen B."/>
            <person name="Laverre T."/>
            <person name="Caubet Y."/>
            <person name="Peccoud J."/>
            <person name="Gilbert C."/>
            <person name="Cordaux R."/>
        </authorList>
    </citation>
    <scope>NUCLEOTIDE SEQUENCE [LARGE SCALE GENOMIC DNA]</scope>
    <source>
        <strain evidence="10">ANa2</strain>
        <tissue evidence="10">Whole body excluding digestive tract and cuticle</tissue>
    </source>
</reference>
<feature type="transmembrane region" description="Helical" evidence="8">
    <location>
        <begin position="119"/>
        <end position="140"/>
    </location>
</feature>
<keyword evidence="8" id="KW-0378">Hydrolase</keyword>
<dbReference type="SMART" id="SM00730">
    <property type="entry name" value="PSN"/>
    <property type="match status" value="1"/>
</dbReference>
<comment type="caution">
    <text evidence="10">The sequence shown here is derived from an EMBL/GenBank/DDBJ whole genome shotgun (WGS) entry which is preliminary data.</text>
</comment>
<sequence length="488" mass="55279">MADLVINSRSHVEPNSNRAEPYVVGQEEGQDSSTNAERPRGTSENDGIPREEYEEEDEELELKYGAQHVIKLFIPVSLCMVVVVATVSSIAFYTETDVYLIYTPFPEESSRWQDRVKDAVYNALILLSVVIALTVVLIILYKQRCYLIIKVWLGLSSLLLLTFFTFLYLTEVLRRYNLGLDWISLALILWNFGVVGMVCIHWKGPLRLHQMYLIFIAALMSLIFIKYLPEYTLWVVLAVISIWDLVAVLCPKGPLRILVETAQERNEPIFPALIYSSNIMYSVLSDTDGDTRSPSNPEAQGVDISNSTQENLSNPQNTQNSTETPPVEGEPTNGPVAKPNQKSKPKKRRRETAEENGYVGEEGGFNRDWERESEERSRRRRQQVRNHMDTNPSHTVPGAANQEHNQSDIEEEEILVGKASSYGDWNTTFACFIAILIGLCLTLIMLAIFKKALPALPISIAFGLFFYFTTSFLVVPFTEELTIGQVYI</sequence>
<feature type="transmembrane region" description="Helical" evidence="8">
    <location>
        <begin position="72"/>
        <end position="93"/>
    </location>
</feature>
<protein>
    <recommendedName>
        <fullName evidence="8">Presenilin</fullName>
        <ecNumber evidence="8">3.4.23.-</ecNumber>
    </recommendedName>
</protein>
<dbReference type="Pfam" id="PF01080">
    <property type="entry name" value="Presenilin"/>
    <property type="match status" value="1"/>
</dbReference>
<dbReference type="GO" id="GO:0007219">
    <property type="term" value="P:Notch signaling pathway"/>
    <property type="evidence" value="ECO:0007669"/>
    <property type="project" value="UniProtKB-KW"/>
</dbReference>
<dbReference type="OrthoDB" id="20287at2759"/>
<evidence type="ECO:0000256" key="8">
    <source>
        <dbReference type="RuleBase" id="RU361148"/>
    </source>
</evidence>
<keyword evidence="8" id="KW-0645">Protease</keyword>
<feature type="compositionally biased region" description="Basic residues" evidence="9">
    <location>
        <begin position="341"/>
        <end position="350"/>
    </location>
</feature>
<feature type="transmembrane region" description="Helical" evidence="8">
    <location>
        <begin position="182"/>
        <end position="202"/>
    </location>
</feature>
<proteinExistence type="inferred from homology"/>